<dbReference type="Gene3D" id="3.20.20.450">
    <property type="entry name" value="EAL domain"/>
    <property type="match status" value="1"/>
</dbReference>
<feature type="domain" description="PAC" evidence="2">
    <location>
        <begin position="220"/>
        <end position="272"/>
    </location>
</feature>
<dbReference type="InterPro" id="IPR013767">
    <property type="entry name" value="PAS_fold"/>
</dbReference>
<dbReference type="InterPro" id="IPR000014">
    <property type="entry name" value="PAS"/>
</dbReference>
<dbReference type="InterPro" id="IPR000160">
    <property type="entry name" value="GGDEF_dom"/>
</dbReference>
<dbReference type="SMART" id="SM00267">
    <property type="entry name" value="GGDEF"/>
    <property type="match status" value="1"/>
</dbReference>
<dbReference type="PANTHER" id="PTHR44757">
    <property type="entry name" value="DIGUANYLATE CYCLASE DGCP"/>
    <property type="match status" value="1"/>
</dbReference>
<evidence type="ECO:0000259" key="2">
    <source>
        <dbReference type="PROSITE" id="PS50113"/>
    </source>
</evidence>
<dbReference type="EMBL" id="BOPF01000015">
    <property type="protein sequence ID" value="GIJ47545.1"/>
    <property type="molecule type" value="Genomic_DNA"/>
</dbReference>
<dbReference type="Pfam" id="PF00563">
    <property type="entry name" value="EAL"/>
    <property type="match status" value="1"/>
</dbReference>
<dbReference type="Pfam" id="PF00989">
    <property type="entry name" value="PAS"/>
    <property type="match status" value="1"/>
</dbReference>
<dbReference type="Proteomes" id="UP000619260">
    <property type="component" value="Unassembled WGS sequence"/>
</dbReference>
<dbReference type="PANTHER" id="PTHR44757:SF2">
    <property type="entry name" value="BIOFILM ARCHITECTURE MAINTENANCE PROTEIN MBAA"/>
    <property type="match status" value="1"/>
</dbReference>
<dbReference type="InterPro" id="IPR035965">
    <property type="entry name" value="PAS-like_dom_sf"/>
</dbReference>
<evidence type="ECO:0000259" key="1">
    <source>
        <dbReference type="PROSITE" id="PS50112"/>
    </source>
</evidence>
<organism evidence="5 6">
    <name type="scientific">Virgisporangium aliadipatigenens</name>
    <dbReference type="NCBI Taxonomy" id="741659"/>
    <lineage>
        <taxon>Bacteria</taxon>
        <taxon>Bacillati</taxon>
        <taxon>Actinomycetota</taxon>
        <taxon>Actinomycetes</taxon>
        <taxon>Micromonosporales</taxon>
        <taxon>Micromonosporaceae</taxon>
        <taxon>Virgisporangium</taxon>
    </lineage>
</organism>
<dbReference type="InterPro" id="IPR000700">
    <property type="entry name" value="PAS-assoc_C"/>
</dbReference>
<dbReference type="SUPFAM" id="SSF141868">
    <property type="entry name" value="EAL domain-like"/>
    <property type="match status" value="1"/>
</dbReference>
<comment type="caution">
    <text evidence="5">The sequence shown here is derived from an EMBL/GenBank/DDBJ whole genome shotgun (WGS) entry which is preliminary data.</text>
</comment>
<dbReference type="Gene3D" id="3.30.450.20">
    <property type="entry name" value="PAS domain"/>
    <property type="match status" value="1"/>
</dbReference>
<evidence type="ECO:0000259" key="3">
    <source>
        <dbReference type="PROSITE" id="PS50883"/>
    </source>
</evidence>
<feature type="domain" description="EAL" evidence="3">
    <location>
        <begin position="446"/>
        <end position="703"/>
    </location>
</feature>
<dbReference type="InterPro" id="IPR029787">
    <property type="entry name" value="Nucleotide_cyclase"/>
</dbReference>
<accession>A0A8J4DQY1</accession>
<dbReference type="NCBIfam" id="TIGR00254">
    <property type="entry name" value="GGDEF"/>
    <property type="match status" value="1"/>
</dbReference>
<proteinExistence type="predicted"/>
<reference evidence="5" key="1">
    <citation type="submission" date="2021-01" db="EMBL/GenBank/DDBJ databases">
        <title>Whole genome shotgun sequence of Virgisporangium aliadipatigenens NBRC 105644.</title>
        <authorList>
            <person name="Komaki H."/>
            <person name="Tamura T."/>
        </authorList>
    </citation>
    <scope>NUCLEOTIDE SEQUENCE</scope>
    <source>
        <strain evidence="5">NBRC 105644</strain>
    </source>
</reference>
<dbReference type="CDD" id="cd00130">
    <property type="entry name" value="PAS"/>
    <property type="match status" value="1"/>
</dbReference>
<sequence length="710" mass="77126">MRLHADGGGLESLVRRWAGAVDHTSHLEVRAPDLHRLLLGFAGHLAEALEHEYSDAGLEVGAELVAAGLTGPDALNASVTLLAEVPECVGRVDAVSRRRMAALLGGVAAGFARALHERTLAEQARVRERAFSALALAERSALDNRNRARAMFDAAGVAVAVSDLRGVLVEANPALAEMLGVPRAELVGRALFEFFHPDDVAAVRREVLERLAVAGRRDKVRVEKRFLRQDGTVGWTMLSLAVVRDEQGEPEYVIAIGEDVTDRHQLQRELQHQAHHDPLTGLPNRALLYDRLSEVLVSATPSGRIGVCYVDLDEFKMVNDTLGHHVGDQLLVTVSERLRRCVNGAGHFVARVGGDEFVVVMAGTRAPEEATALADDLLSALSEPVTVDGHQLSVSASVGIVERPATGTDPDEILRTADATLYWAKADGRNRWAIFDARRGAEQTLRYDLANQLPAALARQEFFLEYQPLVSLDDGSLRGAEALVRWRHPERGVLSPNLFIPTAEQSGNIVSLGRWVLREACEKAALWQSERADPAYVSVNVSARQCTEGDLVADVVDALKDTGLEPANLQLELTESAVMRSYDRPVEVLRRLAELGVRIVIDDFGIGYSNLAYLRNLPVHGLKLAGSFMAGIRTPEADVVGERIVESVVTLAHAVGISVTAEGVETADQAYRLAALGVDLGQGWHFGRPGRPDRIPVFERDGIHDGRVLP</sequence>
<dbReference type="PROSITE" id="PS50887">
    <property type="entry name" value="GGDEF"/>
    <property type="match status" value="1"/>
</dbReference>
<dbReference type="InterPro" id="IPR035919">
    <property type="entry name" value="EAL_sf"/>
</dbReference>
<dbReference type="SMART" id="SM00086">
    <property type="entry name" value="PAC"/>
    <property type="match status" value="1"/>
</dbReference>
<evidence type="ECO:0000259" key="4">
    <source>
        <dbReference type="PROSITE" id="PS50887"/>
    </source>
</evidence>
<dbReference type="GO" id="GO:0006355">
    <property type="term" value="P:regulation of DNA-templated transcription"/>
    <property type="evidence" value="ECO:0007669"/>
    <property type="project" value="InterPro"/>
</dbReference>
<dbReference type="PROSITE" id="PS50113">
    <property type="entry name" value="PAC"/>
    <property type="match status" value="1"/>
</dbReference>
<dbReference type="Gene3D" id="3.30.70.270">
    <property type="match status" value="1"/>
</dbReference>
<gene>
    <name evidence="5" type="ORF">Val02_44310</name>
</gene>
<dbReference type="PROSITE" id="PS50112">
    <property type="entry name" value="PAS"/>
    <property type="match status" value="1"/>
</dbReference>
<dbReference type="SMART" id="SM00052">
    <property type="entry name" value="EAL"/>
    <property type="match status" value="1"/>
</dbReference>
<dbReference type="SMART" id="SM00091">
    <property type="entry name" value="PAS"/>
    <property type="match status" value="1"/>
</dbReference>
<protein>
    <submittedName>
        <fullName evidence="5">GGDEF domain-containing protein</fullName>
    </submittedName>
</protein>
<dbReference type="CDD" id="cd01949">
    <property type="entry name" value="GGDEF"/>
    <property type="match status" value="1"/>
</dbReference>
<name>A0A8J4DQY1_9ACTN</name>
<dbReference type="CDD" id="cd01948">
    <property type="entry name" value="EAL"/>
    <property type="match status" value="1"/>
</dbReference>
<feature type="domain" description="GGDEF" evidence="4">
    <location>
        <begin position="303"/>
        <end position="437"/>
    </location>
</feature>
<dbReference type="InterPro" id="IPR052155">
    <property type="entry name" value="Biofilm_reg_signaling"/>
</dbReference>
<dbReference type="InterPro" id="IPR001633">
    <property type="entry name" value="EAL_dom"/>
</dbReference>
<dbReference type="SUPFAM" id="SSF55073">
    <property type="entry name" value="Nucleotide cyclase"/>
    <property type="match status" value="1"/>
</dbReference>
<dbReference type="RefSeq" id="WP_203901044.1">
    <property type="nucleotide sequence ID" value="NZ_BOPF01000015.1"/>
</dbReference>
<dbReference type="Pfam" id="PF00990">
    <property type="entry name" value="GGDEF"/>
    <property type="match status" value="1"/>
</dbReference>
<keyword evidence="6" id="KW-1185">Reference proteome</keyword>
<dbReference type="InterPro" id="IPR001610">
    <property type="entry name" value="PAC"/>
</dbReference>
<feature type="domain" description="PAS" evidence="1">
    <location>
        <begin position="144"/>
        <end position="215"/>
    </location>
</feature>
<dbReference type="AlphaFoldDB" id="A0A8J4DQY1"/>
<evidence type="ECO:0000313" key="6">
    <source>
        <dbReference type="Proteomes" id="UP000619260"/>
    </source>
</evidence>
<dbReference type="SUPFAM" id="SSF55785">
    <property type="entry name" value="PYP-like sensor domain (PAS domain)"/>
    <property type="match status" value="1"/>
</dbReference>
<dbReference type="PROSITE" id="PS50883">
    <property type="entry name" value="EAL"/>
    <property type="match status" value="1"/>
</dbReference>
<dbReference type="NCBIfam" id="TIGR00229">
    <property type="entry name" value="sensory_box"/>
    <property type="match status" value="1"/>
</dbReference>
<dbReference type="InterPro" id="IPR043128">
    <property type="entry name" value="Rev_trsase/Diguanyl_cyclase"/>
</dbReference>
<evidence type="ECO:0000313" key="5">
    <source>
        <dbReference type="EMBL" id="GIJ47545.1"/>
    </source>
</evidence>